<proteinExistence type="predicted"/>
<evidence type="ECO:0000313" key="1">
    <source>
        <dbReference type="EMBL" id="MEK0084887.1"/>
    </source>
</evidence>
<evidence type="ECO:0000313" key="2">
    <source>
        <dbReference type="Proteomes" id="UP001375743"/>
    </source>
</evidence>
<reference evidence="1 2" key="1">
    <citation type="submission" date="2024-01" db="EMBL/GenBank/DDBJ databases">
        <title>Multi-omics insights into the function and evolution of sodium benzoate biodegradation pathways in Benzoatithermus flavus gen. nov., sp. nov. from hot spring.</title>
        <authorList>
            <person name="Hu C.-J."/>
            <person name="Li W.-J."/>
        </authorList>
    </citation>
    <scope>NUCLEOTIDE SEQUENCE [LARGE SCALE GENOMIC DNA]</scope>
    <source>
        <strain evidence="1 2">SYSU G07066</strain>
    </source>
</reference>
<dbReference type="EMBL" id="JBBLZC010000019">
    <property type="protein sequence ID" value="MEK0084887.1"/>
    <property type="molecule type" value="Genomic_DNA"/>
</dbReference>
<keyword evidence="2" id="KW-1185">Reference proteome</keyword>
<dbReference type="Proteomes" id="UP001375743">
    <property type="component" value="Unassembled WGS sequence"/>
</dbReference>
<comment type="caution">
    <text evidence="1">The sequence shown here is derived from an EMBL/GenBank/DDBJ whole genome shotgun (WGS) entry which is preliminary data.</text>
</comment>
<gene>
    <name evidence="1" type="ORF">U1T56_17175</name>
</gene>
<dbReference type="Gene3D" id="3.40.50.12580">
    <property type="match status" value="1"/>
</dbReference>
<dbReference type="RefSeq" id="WP_418160733.1">
    <property type="nucleotide sequence ID" value="NZ_JBBLZC010000019.1"/>
</dbReference>
<accession>A0ABU8XY78</accession>
<dbReference type="SUPFAM" id="SSF53756">
    <property type="entry name" value="UDP-Glycosyltransferase/glycogen phosphorylase"/>
    <property type="match status" value="1"/>
</dbReference>
<organism evidence="1 2">
    <name type="scientific">Benzoatithermus flavus</name>
    <dbReference type="NCBI Taxonomy" id="3108223"/>
    <lineage>
        <taxon>Bacteria</taxon>
        <taxon>Pseudomonadati</taxon>
        <taxon>Pseudomonadota</taxon>
        <taxon>Alphaproteobacteria</taxon>
        <taxon>Geminicoccales</taxon>
        <taxon>Geminicoccaceae</taxon>
        <taxon>Benzoatithermus</taxon>
    </lineage>
</organism>
<dbReference type="InterPro" id="IPR043148">
    <property type="entry name" value="TagF_C"/>
</dbReference>
<evidence type="ECO:0008006" key="3">
    <source>
        <dbReference type="Google" id="ProtNLM"/>
    </source>
</evidence>
<name>A0ABU8XY78_9PROT</name>
<protein>
    <recommendedName>
        <fullName evidence="3">Glycerophosphotransferase</fullName>
    </recommendedName>
</protein>
<sequence length="400" mass="45457">MASSASLWPRATRTGAGRPLRVGFLFNHYAPHQVPHAAPYAFELSRRQPSLEVTIACATAAEETLARRIGDLYPGHRVAFVRLRPRLVERLIDPLVAPHRFARKRWILRHNLDFFRGLDALVAPERHCYLLRSRYGLEDLKLIHTRHGAGDREGGFDERSGAFDLTLLPGRKYVDRLSGMGLLQPGRWAVTGWPKFEVVRGLGKGRQRLFENDRPVVVYNPHFDQRVASWARLGEAVLDFFRRNPAWNLIFAPHVVLFRRHRRHGAKLPRWARTAPNILIDTGSERSADMTYMLAADIYLGDVSSQVYEFLLRPRPCIFLDAHGVAWRDDPSYLHWTMGDVVRDVGRELGPALEAAAARHAGYRPHQEELFAYTFHEEPGSTAAERGADAIARFLATGRA</sequence>